<reference evidence="2 3" key="1">
    <citation type="submission" date="2021-05" db="EMBL/GenBank/DDBJ databases">
        <title>Genome Assembly of Synthetic Allotetraploid Brassica napus Reveals Homoeologous Exchanges between Subgenomes.</title>
        <authorList>
            <person name="Davis J.T."/>
        </authorList>
    </citation>
    <scope>NUCLEOTIDE SEQUENCE [LARGE SCALE GENOMIC DNA]</scope>
    <source>
        <strain evidence="3">cv. Da-Ae</strain>
        <tissue evidence="2">Seedling</tissue>
    </source>
</reference>
<feature type="signal peptide" evidence="1">
    <location>
        <begin position="1"/>
        <end position="19"/>
    </location>
</feature>
<dbReference type="EMBL" id="JAGKQM010000015">
    <property type="protein sequence ID" value="KAH0878523.1"/>
    <property type="molecule type" value="Genomic_DNA"/>
</dbReference>
<evidence type="ECO:0000256" key="1">
    <source>
        <dbReference type="SAM" id="SignalP"/>
    </source>
</evidence>
<gene>
    <name evidence="2" type="ORF">HID58_065917</name>
</gene>
<feature type="non-terminal residue" evidence="2">
    <location>
        <position position="1"/>
    </location>
</feature>
<protein>
    <submittedName>
        <fullName evidence="2">Uncharacterized protein</fullName>
    </submittedName>
</protein>
<sequence>ENKWRRFLYMTLTLSPALVLDTGDDAMLVNHYTHLKTLTLDVPASRIVIWDLCFDPDLQTAQIKIINKFNPITGFQSPTYILKEWVTDTPFVISPRITFEVTVCAGFG</sequence>
<proteinExistence type="predicted"/>
<evidence type="ECO:0000313" key="3">
    <source>
        <dbReference type="Proteomes" id="UP000824890"/>
    </source>
</evidence>
<dbReference type="Proteomes" id="UP000824890">
    <property type="component" value="Unassembled WGS sequence"/>
</dbReference>
<keyword evidence="1" id="KW-0732">Signal</keyword>
<comment type="caution">
    <text evidence="2">The sequence shown here is derived from an EMBL/GenBank/DDBJ whole genome shotgun (WGS) entry which is preliminary data.</text>
</comment>
<organism evidence="2 3">
    <name type="scientific">Brassica napus</name>
    <name type="common">Rape</name>
    <dbReference type="NCBI Taxonomy" id="3708"/>
    <lineage>
        <taxon>Eukaryota</taxon>
        <taxon>Viridiplantae</taxon>
        <taxon>Streptophyta</taxon>
        <taxon>Embryophyta</taxon>
        <taxon>Tracheophyta</taxon>
        <taxon>Spermatophyta</taxon>
        <taxon>Magnoliopsida</taxon>
        <taxon>eudicotyledons</taxon>
        <taxon>Gunneridae</taxon>
        <taxon>Pentapetalae</taxon>
        <taxon>rosids</taxon>
        <taxon>malvids</taxon>
        <taxon>Brassicales</taxon>
        <taxon>Brassicaceae</taxon>
        <taxon>Brassiceae</taxon>
        <taxon>Brassica</taxon>
    </lineage>
</organism>
<accession>A0ABQ7ZE87</accession>
<name>A0ABQ7ZE87_BRANA</name>
<evidence type="ECO:0000313" key="2">
    <source>
        <dbReference type="EMBL" id="KAH0878523.1"/>
    </source>
</evidence>
<keyword evidence="3" id="KW-1185">Reference proteome</keyword>
<feature type="chain" id="PRO_5047323100" evidence="1">
    <location>
        <begin position="20"/>
        <end position="108"/>
    </location>
</feature>